<gene>
    <name evidence="6" type="ORF">CBP31_03685</name>
</gene>
<protein>
    <recommendedName>
        <fullName evidence="8">S-isoprenylcysteine methyltransferase</fullName>
    </recommendedName>
</protein>
<keyword evidence="3 5" id="KW-1133">Transmembrane helix</keyword>
<dbReference type="Pfam" id="PF04191">
    <property type="entry name" value="PEMT"/>
    <property type="match status" value="1"/>
</dbReference>
<dbReference type="Proteomes" id="UP000243937">
    <property type="component" value="Chromosome"/>
</dbReference>
<feature type="transmembrane region" description="Helical" evidence="5">
    <location>
        <begin position="50"/>
        <end position="73"/>
    </location>
</feature>
<evidence type="ECO:0000313" key="6">
    <source>
        <dbReference type="EMBL" id="ART81835.1"/>
    </source>
</evidence>
<dbReference type="AlphaFoldDB" id="A0A1Y0D404"/>
<keyword evidence="4 5" id="KW-0472">Membrane</keyword>
<organism evidence="6 7">
    <name type="scientific">Oceanisphaera profunda</name>
    <dbReference type="NCBI Taxonomy" id="1416627"/>
    <lineage>
        <taxon>Bacteria</taxon>
        <taxon>Pseudomonadati</taxon>
        <taxon>Pseudomonadota</taxon>
        <taxon>Gammaproteobacteria</taxon>
        <taxon>Aeromonadales</taxon>
        <taxon>Aeromonadaceae</taxon>
        <taxon>Oceanisphaera</taxon>
    </lineage>
</organism>
<reference evidence="6 7" key="1">
    <citation type="journal article" date="2014" name="Int. J. Syst. Evol. Microbiol.">
        <title>Oceanisphaera profunda sp. nov., a marine bacterium isolated from deep-sea sediment, and emended description of the genus Oceanisphaera.</title>
        <authorList>
            <person name="Xu Z."/>
            <person name="Zhang X.Y."/>
            <person name="Su H.N."/>
            <person name="Yu Z.C."/>
            <person name="Liu C."/>
            <person name="Li H."/>
            <person name="Chen X.L."/>
            <person name="Song X.Y."/>
            <person name="Xie B.B."/>
            <person name="Qin Q.L."/>
            <person name="Zhou B.C."/>
            <person name="Shi M."/>
            <person name="Huang Y."/>
            <person name="Zhang Y.Z."/>
        </authorList>
    </citation>
    <scope>NUCLEOTIDE SEQUENCE [LARGE SCALE GENOMIC DNA]</scope>
    <source>
        <strain evidence="6 7">SM1222</strain>
    </source>
</reference>
<dbReference type="GO" id="GO:0016740">
    <property type="term" value="F:transferase activity"/>
    <property type="evidence" value="ECO:0007669"/>
    <property type="project" value="UniProtKB-ARBA"/>
</dbReference>
<accession>A0A1Y0D404</accession>
<evidence type="ECO:0000256" key="2">
    <source>
        <dbReference type="ARBA" id="ARBA00022692"/>
    </source>
</evidence>
<sequence length="166" mass="18494">MSWRQRLLWLPPPVITGLAALMMWLTSTKLAGGGVSEIELAGSGIAGQPWLFLMSIAVGIAGLLLMLISAFTLRRAHTTLLPFAPERATALVTQGVFSYSRNPIYVGDLMLLLAWAIWLGNVINVLWLALFVLYMSKVQIAAEEQALQTKFGLAYQQYCQRVRRWL</sequence>
<name>A0A1Y0D404_9GAMM</name>
<dbReference type="GO" id="GO:0012505">
    <property type="term" value="C:endomembrane system"/>
    <property type="evidence" value="ECO:0007669"/>
    <property type="project" value="UniProtKB-SubCell"/>
</dbReference>
<evidence type="ECO:0000256" key="1">
    <source>
        <dbReference type="ARBA" id="ARBA00004127"/>
    </source>
</evidence>
<evidence type="ECO:0000313" key="7">
    <source>
        <dbReference type="Proteomes" id="UP000243937"/>
    </source>
</evidence>
<feature type="transmembrane region" description="Helical" evidence="5">
    <location>
        <begin position="7"/>
        <end position="25"/>
    </location>
</feature>
<dbReference type="PANTHER" id="PTHR12714">
    <property type="entry name" value="PROTEIN-S ISOPRENYLCYSTEINE O-METHYLTRANSFERASE"/>
    <property type="match status" value="1"/>
</dbReference>
<dbReference type="Gene3D" id="1.20.120.1630">
    <property type="match status" value="1"/>
</dbReference>
<dbReference type="PANTHER" id="PTHR12714:SF24">
    <property type="entry name" value="SLR1182 PROTEIN"/>
    <property type="match status" value="1"/>
</dbReference>
<feature type="transmembrane region" description="Helical" evidence="5">
    <location>
        <begin position="109"/>
        <end position="135"/>
    </location>
</feature>
<dbReference type="InterPro" id="IPR007318">
    <property type="entry name" value="Phopholipid_MeTrfase"/>
</dbReference>
<comment type="subcellular location">
    <subcellularLocation>
        <location evidence="1">Endomembrane system</location>
        <topology evidence="1">Multi-pass membrane protein</topology>
    </subcellularLocation>
</comment>
<keyword evidence="7" id="KW-1185">Reference proteome</keyword>
<evidence type="ECO:0000256" key="4">
    <source>
        <dbReference type="ARBA" id="ARBA00023136"/>
    </source>
</evidence>
<evidence type="ECO:0008006" key="8">
    <source>
        <dbReference type="Google" id="ProtNLM"/>
    </source>
</evidence>
<dbReference type="OrthoDB" id="9811969at2"/>
<dbReference type="KEGG" id="opf:CBP31_03685"/>
<evidence type="ECO:0000256" key="5">
    <source>
        <dbReference type="SAM" id="Phobius"/>
    </source>
</evidence>
<dbReference type="RefSeq" id="WP_087034923.1">
    <property type="nucleotide sequence ID" value="NZ_CP021377.1"/>
</dbReference>
<proteinExistence type="predicted"/>
<dbReference type="EMBL" id="CP021377">
    <property type="protein sequence ID" value="ART81835.1"/>
    <property type="molecule type" value="Genomic_DNA"/>
</dbReference>
<keyword evidence="2 5" id="KW-0812">Transmembrane</keyword>
<evidence type="ECO:0000256" key="3">
    <source>
        <dbReference type="ARBA" id="ARBA00022989"/>
    </source>
</evidence>